<dbReference type="Proteomes" id="UP000777438">
    <property type="component" value="Unassembled WGS sequence"/>
</dbReference>
<gene>
    <name evidence="1" type="ORF">B0T10DRAFT_553562</name>
</gene>
<keyword evidence="2" id="KW-1185">Reference proteome</keyword>
<proteinExistence type="predicted"/>
<name>A0A9P9AK19_9HYPO</name>
<comment type="caution">
    <text evidence="1">The sequence shown here is derived from an EMBL/GenBank/DDBJ whole genome shotgun (WGS) entry which is preliminary data.</text>
</comment>
<dbReference type="AlphaFoldDB" id="A0A9P9AK19"/>
<evidence type="ECO:0000313" key="1">
    <source>
        <dbReference type="EMBL" id="KAH6870913.1"/>
    </source>
</evidence>
<protein>
    <recommendedName>
        <fullName evidence="3">C2H2-type domain-containing protein</fullName>
    </recommendedName>
</protein>
<evidence type="ECO:0000313" key="2">
    <source>
        <dbReference type="Proteomes" id="UP000777438"/>
    </source>
</evidence>
<sequence>MPRRSPCGFKSAVVLDPAHAASLQSHYGSRLFRCTYAFYEHSYRGFETESDRDAHIKNHGKPWKCSIPNCDFSTIDFSSKARRDKHWLKAHLPVPSQLEAGLNDFKNLDVAEAQPVVFDHDGARRLLSAPGGRKLKAEVIASARCLAAKEGSLAMTQLLAAADETYTPQIIVISAVQSEDVDFAKWPISKAQPEDCAKIMKIRLGIEALGMTADANARQRHLDVWHPYRSVKIGRQSGRLCGQTAPVSSCIWIQDVDRLMVCAEGRYERERANMGCYIGLLD</sequence>
<reference evidence="1 2" key="1">
    <citation type="journal article" date="2021" name="Nat. Commun.">
        <title>Genetic determinants of endophytism in the Arabidopsis root mycobiome.</title>
        <authorList>
            <person name="Mesny F."/>
            <person name="Miyauchi S."/>
            <person name="Thiergart T."/>
            <person name="Pickel B."/>
            <person name="Atanasova L."/>
            <person name="Karlsson M."/>
            <person name="Huettel B."/>
            <person name="Barry K.W."/>
            <person name="Haridas S."/>
            <person name="Chen C."/>
            <person name="Bauer D."/>
            <person name="Andreopoulos W."/>
            <person name="Pangilinan J."/>
            <person name="LaButti K."/>
            <person name="Riley R."/>
            <person name="Lipzen A."/>
            <person name="Clum A."/>
            <person name="Drula E."/>
            <person name="Henrissat B."/>
            <person name="Kohler A."/>
            <person name="Grigoriev I.V."/>
            <person name="Martin F.M."/>
            <person name="Hacquard S."/>
        </authorList>
    </citation>
    <scope>NUCLEOTIDE SEQUENCE [LARGE SCALE GENOMIC DNA]</scope>
    <source>
        <strain evidence="1 2">MPI-CAGE-CH-0241</strain>
    </source>
</reference>
<accession>A0A9P9AK19</accession>
<organism evidence="1 2">
    <name type="scientific">Thelonectria olida</name>
    <dbReference type="NCBI Taxonomy" id="1576542"/>
    <lineage>
        <taxon>Eukaryota</taxon>
        <taxon>Fungi</taxon>
        <taxon>Dikarya</taxon>
        <taxon>Ascomycota</taxon>
        <taxon>Pezizomycotina</taxon>
        <taxon>Sordariomycetes</taxon>
        <taxon>Hypocreomycetidae</taxon>
        <taxon>Hypocreales</taxon>
        <taxon>Nectriaceae</taxon>
        <taxon>Thelonectria</taxon>
    </lineage>
</organism>
<dbReference type="EMBL" id="JAGPYM010000063">
    <property type="protein sequence ID" value="KAH6870913.1"/>
    <property type="molecule type" value="Genomic_DNA"/>
</dbReference>
<dbReference type="OrthoDB" id="3437960at2759"/>
<evidence type="ECO:0008006" key="3">
    <source>
        <dbReference type="Google" id="ProtNLM"/>
    </source>
</evidence>